<protein>
    <submittedName>
        <fullName evidence="7">(2Fe-2S)-binding protein</fullName>
    </submittedName>
</protein>
<evidence type="ECO:0000256" key="3">
    <source>
        <dbReference type="ARBA" id="ARBA00023002"/>
    </source>
</evidence>
<dbReference type="EMBL" id="JBHTGP010000015">
    <property type="protein sequence ID" value="MFD0688690.1"/>
    <property type="molecule type" value="Genomic_DNA"/>
</dbReference>
<reference evidence="8" key="1">
    <citation type="journal article" date="2019" name="Int. J. Syst. Evol. Microbiol.">
        <title>The Global Catalogue of Microorganisms (GCM) 10K type strain sequencing project: providing services to taxonomists for standard genome sequencing and annotation.</title>
        <authorList>
            <consortium name="The Broad Institute Genomics Platform"/>
            <consortium name="The Broad Institute Genome Sequencing Center for Infectious Disease"/>
            <person name="Wu L."/>
            <person name="Ma J."/>
        </authorList>
    </citation>
    <scope>NUCLEOTIDE SEQUENCE [LARGE SCALE GENOMIC DNA]</scope>
    <source>
        <strain evidence="8">JCM 9371</strain>
    </source>
</reference>
<keyword evidence="4" id="KW-0408">Iron</keyword>
<keyword evidence="1" id="KW-0001">2Fe-2S</keyword>
<evidence type="ECO:0000256" key="5">
    <source>
        <dbReference type="ARBA" id="ARBA00023014"/>
    </source>
</evidence>
<dbReference type="InterPro" id="IPR012675">
    <property type="entry name" value="Beta-grasp_dom_sf"/>
</dbReference>
<keyword evidence="5" id="KW-0411">Iron-sulfur</keyword>
<dbReference type="InterPro" id="IPR036010">
    <property type="entry name" value="2Fe-2S_ferredoxin-like_sf"/>
</dbReference>
<sequence length="165" mass="16704">MEISMKVNGRAVDDDVEPTVVLVDYLRSELGLTGAKVGCETGQCGACAVSVDGRAVKGCLALVVQLDGGIVETVEGLAPDGALTPLQQALHDEHGTQCGFCTPGVVMAMTDLLATDPDPGEAEIRAGLSGNLCRCTGYQSIVRAVLAAASQGTADAPAEEAASDA</sequence>
<dbReference type="PROSITE" id="PS00197">
    <property type="entry name" value="2FE2S_FER_1"/>
    <property type="match status" value="1"/>
</dbReference>
<dbReference type="RefSeq" id="WP_131755115.1">
    <property type="nucleotide sequence ID" value="NZ_CAACUY010000003.1"/>
</dbReference>
<proteinExistence type="predicted"/>
<keyword evidence="2" id="KW-0479">Metal-binding</keyword>
<evidence type="ECO:0000313" key="8">
    <source>
        <dbReference type="Proteomes" id="UP001597063"/>
    </source>
</evidence>
<dbReference type="PANTHER" id="PTHR44379:SF5">
    <property type="entry name" value="OXIDOREDUCTASE WITH IRON-SULFUR SUBUNIT"/>
    <property type="match status" value="1"/>
</dbReference>
<evidence type="ECO:0000313" key="7">
    <source>
        <dbReference type="EMBL" id="MFD0688690.1"/>
    </source>
</evidence>
<dbReference type="Gene3D" id="3.10.20.30">
    <property type="match status" value="1"/>
</dbReference>
<evidence type="ECO:0000256" key="1">
    <source>
        <dbReference type="ARBA" id="ARBA00022714"/>
    </source>
</evidence>
<name>A0ABW2XSK9_9ACTN</name>
<dbReference type="Gene3D" id="1.10.150.120">
    <property type="entry name" value="[2Fe-2S]-binding domain"/>
    <property type="match status" value="1"/>
</dbReference>
<comment type="caution">
    <text evidence="7">The sequence shown here is derived from an EMBL/GenBank/DDBJ whole genome shotgun (WGS) entry which is preliminary data.</text>
</comment>
<dbReference type="InterPro" id="IPR001041">
    <property type="entry name" value="2Fe-2S_ferredoxin-type"/>
</dbReference>
<dbReference type="InterPro" id="IPR036884">
    <property type="entry name" value="2Fe-2S-bd_dom_sf"/>
</dbReference>
<accession>A0ABW2XSK9</accession>
<keyword evidence="3" id="KW-0560">Oxidoreductase</keyword>
<dbReference type="InterPro" id="IPR051452">
    <property type="entry name" value="Diverse_Oxidoreductases"/>
</dbReference>
<dbReference type="Proteomes" id="UP001597063">
    <property type="component" value="Unassembled WGS sequence"/>
</dbReference>
<dbReference type="InterPro" id="IPR002888">
    <property type="entry name" value="2Fe-2S-bd"/>
</dbReference>
<evidence type="ECO:0000256" key="4">
    <source>
        <dbReference type="ARBA" id="ARBA00023004"/>
    </source>
</evidence>
<dbReference type="PANTHER" id="PTHR44379">
    <property type="entry name" value="OXIDOREDUCTASE WITH IRON-SULFUR SUBUNIT"/>
    <property type="match status" value="1"/>
</dbReference>
<feature type="domain" description="2Fe-2S ferredoxin-type" evidence="6">
    <location>
        <begin position="1"/>
        <end position="77"/>
    </location>
</feature>
<keyword evidence="8" id="KW-1185">Reference proteome</keyword>
<dbReference type="PROSITE" id="PS51085">
    <property type="entry name" value="2FE2S_FER_2"/>
    <property type="match status" value="1"/>
</dbReference>
<dbReference type="SUPFAM" id="SSF54292">
    <property type="entry name" value="2Fe-2S ferredoxin-like"/>
    <property type="match status" value="1"/>
</dbReference>
<dbReference type="Pfam" id="PF00111">
    <property type="entry name" value="Fer2"/>
    <property type="match status" value="1"/>
</dbReference>
<dbReference type="Pfam" id="PF01799">
    <property type="entry name" value="Fer2_2"/>
    <property type="match status" value="1"/>
</dbReference>
<dbReference type="InterPro" id="IPR006058">
    <property type="entry name" value="2Fe2S_fd_BS"/>
</dbReference>
<dbReference type="SUPFAM" id="SSF47741">
    <property type="entry name" value="CO dehydrogenase ISP C-domain like"/>
    <property type="match status" value="1"/>
</dbReference>
<evidence type="ECO:0000256" key="2">
    <source>
        <dbReference type="ARBA" id="ARBA00022723"/>
    </source>
</evidence>
<gene>
    <name evidence="7" type="ORF">ACFQZM_29645</name>
</gene>
<evidence type="ECO:0000259" key="6">
    <source>
        <dbReference type="PROSITE" id="PS51085"/>
    </source>
</evidence>
<organism evidence="7 8">
    <name type="scientific">Actinomadura fibrosa</name>
    <dbReference type="NCBI Taxonomy" id="111802"/>
    <lineage>
        <taxon>Bacteria</taxon>
        <taxon>Bacillati</taxon>
        <taxon>Actinomycetota</taxon>
        <taxon>Actinomycetes</taxon>
        <taxon>Streptosporangiales</taxon>
        <taxon>Thermomonosporaceae</taxon>
        <taxon>Actinomadura</taxon>
    </lineage>
</organism>